<dbReference type="CDD" id="cd04301">
    <property type="entry name" value="NAT_SF"/>
    <property type="match status" value="1"/>
</dbReference>
<dbReference type="EMBL" id="WMQE01000008">
    <property type="protein sequence ID" value="MTK20761.1"/>
    <property type="molecule type" value="Genomic_DNA"/>
</dbReference>
<dbReference type="SUPFAM" id="SSF55729">
    <property type="entry name" value="Acyl-CoA N-acyltransferases (Nat)"/>
    <property type="match status" value="1"/>
</dbReference>
<reference evidence="2 3" key="1">
    <citation type="journal article" date="2019" name="Nat. Med.">
        <title>A library of human gut bacterial isolates paired with longitudinal multiomics data enables mechanistic microbiome research.</title>
        <authorList>
            <person name="Poyet M."/>
            <person name="Groussin M."/>
            <person name="Gibbons S.M."/>
            <person name="Avila-Pacheco J."/>
            <person name="Jiang X."/>
            <person name="Kearney S.M."/>
            <person name="Perrotta A.R."/>
            <person name="Berdy B."/>
            <person name="Zhao S."/>
            <person name="Lieberman T.D."/>
            <person name="Swanson P.K."/>
            <person name="Smith M."/>
            <person name="Roesemann S."/>
            <person name="Alexander J.E."/>
            <person name="Rich S.A."/>
            <person name="Livny J."/>
            <person name="Vlamakis H."/>
            <person name="Clish C."/>
            <person name="Bullock K."/>
            <person name="Deik A."/>
            <person name="Scott J."/>
            <person name="Pierce K.A."/>
            <person name="Xavier R.J."/>
            <person name="Alm E.J."/>
        </authorList>
    </citation>
    <scope>NUCLEOTIDE SEQUENCE [LARGE SCALE GENOMIC DNA]</scope>
    <source>
        <strain evidence="2 3">BIOML-A198</strain>
    </source>
</reference>
<dbReference type="Proteomes" id="UP000487649">
    <property type="component" value="Unassembled WGS sequence"/>
</dbReference>
<dbReference type="AlphaFoldDB" id="A0A9X5ANS9"/>
<dbReference type="InterPro" id="IPR051531">
    <property type="entry name" value="N-acetyltransferase"/>
</dbReference>
<accession>A0A9X5ANS9</accession>
<evidence type="ECO:0000259" key="1">
    <source>
        <dbReference type="PROSITE" id="PS51186"/>
    </source>
</evidence>
<dbReference type="GO" id="GO:0016747">
    <property type="term" value="F:acyltransferase activity, transferring groups other than amino-acyl groups"/>
    <property type="evidence" value="ECO:0007669"/>
    <property type="project" value="InterPro"/>
</dbReference>
<dbReference type="Gene3D" id="3.40.630.30">
    <property type="match status" value="1"/>
</dbReference>
<dbReference type="PROSITE" id="PS51186">
    <property type="entry name" value="GNAT"/>
    <property type="match status" value="1"/>
</dbReference>
<dbReference type="RefSeq" id="WP_006785043.1">
    <property type="nucleotide sequence ID" value="NZ_CABJBH010000013.1"/>
</dbReference>
<feature type="domain" description="N-acetyltransferase" evidence="1">
    <location>
        <begin position="4"/>
        <end position="159"/>
    </location>
</feature>
<evidence type="ECO:0000313" key="3">
    <source>
        <dbReference type="Proteomes" id="UP000487649"/>
    </source>
</evidence>
<dbReference type="InterPro" id="IPR016181">
    <property type="entry name" value="Acyl_CoA_acyltransferase"/>
</dbReference>
<dbReference type="InterPro" id="IPR000182">
    <property type="entry name" value="GNAT_dom"/>
</dbReference>
<proteinExistence type="predicted"/>
<comment type="caution">
    <text evidence="2">The sequence shown here is derived from an EMBL/GenBank/DDBJ whole genome shotgun (WGS) entry which is preliminary data.</text>
</comment>
<protein>
    <submittedName>
        <fullName evidence="2">GNAT family N-acetyltransferase</fullName>
    </submittedName>
</protein>
<name>A0A9X5ANS9_9FIRM</name>
<evidence type="ECO:0000313" key="2">
    <source>
        <dbReference type="EMBL" id="MTK20761.1"/>
    </source>
</evidence>
<dbReference type="Pfam" id="PF00583">
    <property type="entry name" value="Acetyltransf_1"/>
    <property type="match status" value="1"/>
</dbReference>
<organism evidence="2 3">
    <name type="scientific">Turicibacter sanguinis</name>
    <dbReference type="NCBI Taxonomy" id="154288"/>
    <lineage>
        <taxon>Bacteria</taxon>
        <taxon>Bacillati</taxon>
        <taxon>Bacillota</taxon>
        <taxon>Erysipelotrichia</taxon>
        <taxon>Erysipelotrichales</taxon>
        <taxon>Turicibacteraceae</taxon>
        <taxon>Turicibacter</taxon>
    </lineage>
</organism>
<gene>
    <name evidence="2" type="ORF">GMA92_04825</name>
</gene>
<sequence>MMQITIHNMQPKHYERVGTIYKQGIDSHHCTFESDVPTWEGFDANHLPFCRFVVLNEREEVIGWTALSQTSSRSCFEGVAEVSIYLDQHVIGQGIGEQLLNYLITESEQNGIWSLISGIFPENVASLRLHQKCGFRYVGYREKMGKTREGVFRDVLFMERRSLKVGV</sequence>
<dbReference type="PANTHER" id="PTHR43792:SF10">
    <property type="entry name" value="N-ACETYLTRANSFERASE DOMAIN-CONTAINING PROTEIN"/>
    <property type="match status" value="1"/>
</dbReference>
<dbReference type="GeneID" id="60059947"/>
<dbReference type="PANTHER" id="PTHR43792">
    <property type="entry name" value="GNAT FAMILY, PUTATIVE (AFU_ORTHOLOGUE AFUA_3G00765)-RELATED-RELATED"/>
    <property type="match status" value="1"/>
</dbReference>